<protein>
    <submittedName>
        <fullName evidence="2">Transaldolase</fullName>
    </submittedName>
</protein>
<dbReference type="InterPro" id="IPR001585">
    <property type="entry name" value="TAL/FSA"/>
</dbReference>
<proteinExistence type="predicted"/>
<dbReference type="GO" id="GO:0005975">
    <property type="term" value="P:carbohydrate metabolic process"/>
    <property type="evidence" value="ECO:0007669"/>
    <property type="project" value="InterPro"/>
</dbReference>
<dbReference type="InterPro" id="IPR013785">
    <property type="entry name" value="Aldolase_TIM"/>
</dbReference>
<dbReference type="AlphaFoldDB" id="A0A9D1FE06"/>
<name>A0A9D1FE06_9FIRM</name>
<evidence type="ECO:0000313" key="2">
    <source>
        <dbReference type="EMBL" id="HIS67069.1"/>
    </source>
</evidence>
<organism evidence="2 3">
    <name type="scientific">Candidatus Scatomorpha merdipullorum</name>
    <dbReference type="NCBI Taxonomy" id="2840927"/>
    <lineage>
        <taxon>Bacteria</taxon>
        <taxon>Bacillati</taxon>
        <taxon>Bacillota</taxon>
        <taxon>Clostridia</taxon>
        <taxon>Eubacteriales</taxon>
        <taxon>Candidatus Scatomorpha</taxon>
    </lineage>
</organism>
<reference evidence="2" key="2">
    <citation type="journal article" date="2021" name="PeerJ">
        <title>Extensive microbial diversity within the chicken gut microbiome revealed by metagenomics and culture.</title>
        <authorList>
            <person name="Gilroy R."/>
            <person name="Ravi A."/>
            <person name="Getino M."/>
            <person name="Pursley I."/>
            <person name="Horton D.L."/>
            <person name="Alikhan N.F."/>
            <person name="Baker D."/>
            <person name="Gharbi K."/>
            <person name="Hall N."/>
            <person name="Watson M."/>
            <person name="Adriaenssens E.M."/>
            <person name="Foster-Nyarko E."/>
            <person name="Jarju S."/>
            <person name="Secka A."/>
            <person name="Antonio M."/>
            <person name="Oren A."/>
            <person name="Chaudhuri R.R."/>
            <person name="La Ragione R."/>
            <person name="Hildebrand F."/>
            <person name="Pallen M.J."/>
        </authorList>
    </citation>
    <scope>NUCLEOTIDE SEQUENCE</scope>
    <source>
        <strain evidence="2">ChiHjej10B9-9673</strain>
    </source>
</reference>
<dbReference type="Gene3D" id="3.20.20.70">
    <property type="entry name" value="Aldolase class I"/>
    <property type="match status" value="1"/>
</dbReference>
<keyword evidence="1" id="KW-0704">Schiff base</keyword>
<sequence>MSSLKYTLSSLFGPGGRPVAAGDEDYADRILSHAIDAQLFDEMQLRGSALGVTKNFREVVDCFRVPAGETPAGFRVEYELGRDGLVLADLKRDISYDKNGLKRPQKLLFSADSANPYEVRPMKDLISNLTCNPAIIYNLFINDSKANVGGRYKTRDEVLKDIGDMLGPGCDISVELNDPFRCSESEILEEAARFRELLSPYRVVIKVPHTGPVNAENVDELLTGDKRFSLRYDEGRTEDFYRGHNLALMLHEHGYRVNFTLMFEPYQTALALQARPYFINSFIMFRHSQSMQLAGYIRAYEETGDPLFIEQLRRYMVENDYLSAREANGDLFAAYTRARDILRYRGFADDPMADGLDGIRHNLRCLRQANLPDTRLIICNMQGDNYYPYIDRLLMEPEFADMAGRVVITAGPELLARYTSNAVVMQFHRRFMNAANGAK</sequence>
<gene>
    <name evidence="2" type="ORF">IAC18_05840</name>
</gene>
<reference evidence="2" key="1">
    <citation type="submission" date="2020-10" db="EMBL/GenBank/DDBJ databases">
        <authorList>
            <person name="Gilroy R."/>
        </authorList>
    </citation>
    <scope>NUCLEOTIDE SEQUENCE</scope>
    <source>
        <strain evidence="2">ChiHjej10B9-9673</strain>
    </source>
</reference>
<dbReference type="Proteomes" id="UP000824001">
    <property type="component" value="Unassembled WGS sequence"/>
</dbReference>
<comment type="caution">
    <text evidence="2">The sequence shown here is derived from an EMBL/GenBank/DDBJ whole genome shotgun (WGS) entry which is preliminary data.</text>
</comment>
<evidence type="ECO:0000256" key="1">
    <source>
        <dbReference type="ARBA" id="ARBA00023270"/>
    </source>
</evidence>
<dbReference type="SUPFAM" id="SSF51569">
    <property type="entry name" value="Aldolase"/>
    <property type="match status" value="1"/>
</dbReference>
<dbReference type="EMBL" id="DVJK01000161">
    <property type="protein sequence ID" value="HIS67069.1"/>
    <property type="molecule type" value="Genomic_DNA"/>
</dbReference>
<dbReference type="Pfam" id="PF00923">
    <property type="entry name" value="TAL_FSA"/>
    <property type="match status" value="1"/>
</dbReference>
<evidence type="ECO:0000313" key="3">
    <source>
        <dbReference type="Proteomes" id="UP000824001"/>
    </source>
</evidence>
<accession>A0A9D1FE06</accession>